<comment type="similarity">
    <text evidence="4">Belongs to the protein kinase superfamily.</text>
</comment>
<protein>
    <submittedName>
        <fullName evidence="7">9187_t:CDS:1</fullName>
    </submittedName>
</protein>
<dbReference type="AlphaFoldDB" id="A0A9N8W5S5"/>
<feature type="region of interest" description="Disordered" evidence="5">
    <location>
        <begin position="322"/>
        <end position="360"/>
    </location>
</feature>
<proteinExistence type="inferred from homology"/>
<dbReference type="Gene3D" id="1.10.510.10">
    <property type="entry name" value="Transferase(Phosphotransferase) domain 1"/>
    <property type="match status" value="1"/>
</dbReference>
<organism evidence="7 8">
    <name type="scientific">Ambispora gerdemannii</name>
    <dbReference type="NCBI Taxonomy" id="144530"/>
    <lineage>
        <taxon>Eukaryota</taxon>
        <taxon>Fungi</taxon>
        <taxon>Fungi incertae sedis</taxon>
        <taxon>Mucoromycota</taxon>
        <taxon>Glomeromycotina</taxon>
        <taxon>Glomeromycetes</taxon>
        <taxon>Archaeosporales</taxon>
        <taxon>Ambisporaceae</taxon>
        <taxon>Ambispora</taxon>
    </lineage>
</organism>
<dbReference type="GO" id="GO:0004674">
    <property type="term" value="F:protein serine/threonine kinase activity"/>
    <property type="evidence" value="ECO:0007669"/>
    <property type="project" value="UniProtKB-KW"/>
</dbReference>
<keyword evidence="8" id="KW-1185">Reference proteome</keyword>
<dbReference type="PROSITE" id="PS50011">
    <property type="entry name" value="PROTEIN_KINASE_DOM"/>
    <property type="match status" value="1"/>
</dbReference>
<evidence type="ECO:0000256" key="3">
    <source>
        <dbReference type="PROSITE-ProRule" id="PRU10141"/>
    </source>
</evidence>
<reference evidence="7" key="1">
    <citation type="submission" date="2021-06" db="EMBL/GenBank/DDBJ databases">
        <authorList>
            <person name="Kallberg Y."/>
            <person name="Tangrot J."/>
            <person name="Rosling A."/>
        </authorList>
    </citation>
    <scope>NUCLEOTIDE SEQUENCE</scope>
    <source>
        <strain evidence="7">MT106</strain>
    </source>
</reference>
<evidence type="ECO:0000313" key="8">
    <source>
        <dbReference type="Proteomes" id="UP000789831"/>
    </source>
</evidence>
<evidence type="ECO:0000256" key="1">
    <source>
        <dbReference type="ARBA" id="ARBA00022741"/>
    </source>
</evidence>
<dbReference type="FunFam" id="3.30.200.20:FF:000278">
    <property type="entry name" value="Calcium/calmodulin-dependent protein kinase II"/>
    <property type="match status" value="1"/>
</dbReference>
<dbReference type="InterPro" id="IPR011009">
    <property type="entry name" value="Kinase-like_dom_sf"/>
</dbReference>
<dbReference type="SUPFAM" id="SSF56112">
    <property type="entry name" value="Protein kinase-like (PK-like)"/>
    <property type="match status" value="1"/>
</dbReference>
<keyword evidence="4" id="KW-0808">Transferase</keyword>
<dbReference type="GO" id="GO:0005524">
    <property type="term" value="F:ATP binding"/>
    <property type="evidence" value="ECO:0007669"/>
    <property type="project" value="UniProtKB-UniRule"/>
</dbReference>
<dbReference type="OrthoDB" id="40902at2759"/>
<gene>
    <name evidence="7" type="ORF">AGERDE_LOCUS3097</name>
</gene>
<dbReference type="PROSITE" id="PS00107">
    <property type="entry name" value="PROTEIN_KINASE_ATP"/>
    <property type="match status" value="1"/>
</dbReference>
<keyword evidence="4" id="KW-0418">Kinase</keyword>
<name>A0A9N8W5S5_9GLOM</name>
<keyword evidence="1 3" id="KW-0547">Nucleotide-binding</keyword>
<comment type="caution">
    <text evidence="7">The sequence shown here is derived from an EMBL/GenBank/DDBJ whole genome shotgun (WGS) entry which is preliminary data.</text>
</comment>
<keyword evidence="4" id="KW-0723">Serine/threonine-protein kinase</keyword>
<dbReference type="SMART" id="SM00220">
    <property type="entry name" value="S_TKc"/>
    <property type="match status" value="1"/>
</dbReference>
<feature type="binding site" evidence="3">
    <location>
        <position position="55"/>
    </location>
    <ligand>
        <name>ATP</name>
        <dbReference type="ChEBI" id="CHEBI:30616"/>
    </ligand>
</feature>
<keyword evidence="2 3" id="KW-0067">ATP-binding</keyword>
<dbReference type="InterPro" id="IPR000719">
    <property type="entry name" value="Prot_kinase_dom"/>
</dbReference>
<sequence>MNIGNLIDHALHREPQPPSYDKKRKYRLGKTLGAGTYGSVKEAVIIKTSEKVAIKIIQKRDVKFQEDMVYKEMQVLERLDHPNIVKFYDWFESRDKFYLVFELATGGELFDRMCDRGKFTEADAVEVVKTLLTAVAYLHAHNIVHRDLKPENLLYKSRAPDSALVLADFGIAKVMKDSDDILTTYCGSPGYVAPEILNRVGYGKSVDLWSTGVITYALLCGYAPPRNEDRYATTEERNNLRVEFHDRYWRNISQEAKDFILLLLNYDPQKRPTAEQALKHKWLTGKTAMDIDLLGDFVDNFNARKTFRRAVDVVQAANRLKRNATKKFDSDEDEAQQNEQEKQNQEQDPETDPNVRTIEV</sequence>
<dbReference type="FunFam" id="1.10.510.10:FF:000571">
    <property type="entry name" value="Maternal embryonic leucine zipper kinase"/>
    <property type="match status" value="1"/>
</dbReference>
<dbReference type="CDD" id="cd05117">
    <property type="entry name" value="STKc_CAMK"/>
    <property type="match status" value="1"/>
</dbReference>
<evidence type="ECO:0000259" key="6">
    <source>
        <dbReference type="PROSITE" id="PS50011"/>
    </source>
</evidence>
<evidence type="ECO:0000256" key="5">
    <source>
        <dbReference type="SAM" id="MobiDB-lite"/>
    </source>
</evidence>
<dbReference type="PROSITE" id="PS00108">
    <property type="entry name" value="PROTEIN_KINASE_ST"/>
    <property type="match status" value="1"/>
</dbReference>
<dbReference type="Pfam" id="PF00069">
    <property type="entry name" value="Pkinase"/>
    <property type="match status" value="1"/>
</dbReference>
<dbReference type="EMBL" id="CAJVPL010000281">
    <property type="protein sequence ID" value="CAG8478300.1"/>
    <property type="molecule type" value="Genomic_DNA"/>
</dbReference>
<evidence type="ECO:0000256" key="4">
    <source>
        <dbReference type="RuleBase" id="RU000304"/>
    </source>
</evidence>
<dbReference type="Proteomes" id="UP000789831">
    <property type="component" value="Unassembled WGS sequence"/>
</dbReference>
<feature type="domain" description="Protein kinase" evidence="6">
    <location>
        <begin position="26"/>
        <end position="283"/>
    </location>
</feature>
<accession>A0A9N8W5S5</accession>
<dbReference type="InterPro" id="IPR008271">
    <property type="entry name" value="Ser/Thr_kinase_AS"/>
</dbReference>
<evidence type="ECO:0000313" key="7">
    <source>
        <dbReference type="EMBL" id="CAG8478300.1"/>
    </source>
</evidence>
<evidence type="ECO:0000256" key="2">
    <source>
        <dbReference type="ARBA" id="ARBA00022840"/>
    </source>
</evidence>
<dbReference type="Gene3D" id="3.30.200.20">
    <property type="entry name" value="Phosphorylase Kinase, domain 1"/>
    <property type="match status" value="1"/>
</dbReference>
<dbReference type="InterPro" id="IPR017441">
    <property type="entry name" value="Protein_kinase_ATP_BS"/>
</dbReference>
<dbReference type="PANTHER" id="PTHR24347">
    <property type="entry name" value="SERINE/THREONINE-PROTEIN KINASE"/>
    <property type="match status" value="1"/>
</dbReference>